<dbReference type="InterPro" id="IPR007318">
    <property type="entry name" value="Phopholipid_MeTrfase"/>
</dbReference>
<sequence>MHFLMVFLLLISVSLGIHVVTTSPQPPPQKKHRSKLDDMTPLKGICFVIGKYTLWAHVFIEIALITTSTLAEQFPASSFATRANNVLLHTLFLGASPTGRIAFPPARILGGLLMIVGSGIRYLCYRELGRHFTFHVALLPEHALITSGPYGVVRHPAYVGGYVWHLGSVLWHGSAGAWLRESRAYTLWGAWFALAPVAFMVISMLVMGATRIKKEDDMSRKEFGKSWERWVERVPHRVVPGVY</sequence>
<protein>
    <submittedName>
        <fullName evidence="14">Uncharacterized protein</fullName>
    </submittedName>
</protein>
<dbReference type="Gene3D" id="1.20.120.1630">
    <property type="match status" value="1"/>
</dbReference>
<evidence type="ECO:0000256" key="8">
    <source>
        <dbReference type="ARBA" id="ARBA00023098"/>
    </source>
</evidence>
<evidence type="ECO:0000256" key="2">
    <source>
        <dbReference type="ARBA" id="ARBA00022516"/>
    </source>
</evidence>
<dbReference type="GO" id="GO:0012505">
    <property type="term" value="C:endomembrane system"/>
    <property type="evidence" value="ECO:0007669"/>
    <property type="project" value="UniProtKB-SubCell"/>
</dbReference>
<dbReference type="OrthoDB" id="422086at2759"/>
<evidence type="ECO:0000256" key="4">
    <source>
        <dbReference type="ARBA" id="ARBA00022691"/>
    </source>
</evidence>
<keyword evidence="15" id="KW-1185">Reference proteome</keyword>
<evidence type="ECO:0000313" key="15">
    <source>
        <dbReference type="Proteomes" id="UP000054270"/>
    </source>
</evidence>
<gene>
    <name evidence="14" type="ORF">HYPSUDRAFT_52400</name>
</gene>
<evidence type="ECO:0000256" key="3">
    <source>
        <dbReference type="ARBA" id="ARBA00022603"/>
    </source>
</evidence>
<dbReference type="STRING" id="945553.A0A0D2MR61"/>
<keyword evidence="4" id="KW-0949">S-adenosyl-L-methionine</keyword>
<keyword evidence="9 12" id="KW-0472">Membrane</keyword>
<evidence type="ECO:0000256" key="12">
    <source>
        <dbReference type="SAM" id="Phobius"/>
    </source>
</evidence>
<name>A0A0D2MR61_HYPSF</name>
<keyword evidence="5 12" id="KW-0812">Transmembrane</keyword>
<dbReference type="Proteomes" id="UP000054270">
    <property type="component" value="Unassembled WGS sequence"/>
</dbReference>
<dbReference type="AlphaFoldDB" id="A0A0D2MR61"/>
<dbReference type="GO" id="GO:0032259">
    <property type="term" value="P:methylation"/>
    <property type="evidence" value="ECO:0007669"/>
    <property type="project" value="UniProtKB-KW"/>
</dbReference>
<keyword evidence="3" id="KW-0489">Methyltransferase</keyword>
<keyword evidence="13" id="KW-0732">Signal</keyword>
<evidence type="ECO:0000313" key="14">
    <source>
        <dbReference type="EMBL" id="KJA26488.1"/>
    </source>
</evidence>
<keyword evidence="8" id="KW-0443">Lipid metabolism</keyword>
<evidence type="ECO:0000256" key="6">
    <source>
        <dbReference type="ARBA" id="ARBA00022824"/>
    </source>
</evidence>
<evidence type="ECO:0000256" key="13">
    <source>
        <dbReference type="SAM" id="SignalP"/>
    </source>
</evidence>
<reference evidence="15" key="1">
    <citation type="submission" date="2014-04" db="EMBL/GenBank/DDBJ databases">
        <title>Evolutionary Origins and Diversification of the Mycorrhizal Mutualists.</title>
        <authorList>
            <consortium name="DOE Joint Genome Institute"/>
            <consortium name="Mycorrhizal Genomics Consortium"/>
            <person name="Kohler A."/>
            <person name="Kuo A."/>
            <person name="Nagy L.G."/>
            <person name="Floudas D."/>
            <person name="Copeland A."/>
            <person name="Barry K.W."/>
            <person name="Cichocki N."/>
            <person name="Veneault-Fourrey C."/>
            <person name="LaButti K."/>
            <person name="Lindquist E.A."/>
            <person name="Lipzen A."/>
            <person name="Lundell T."/>
            <person name="Morin E."/>
            <person name="Murat C."/>
            <person name="Riley R."/>
            <person name="Ohm R."/>
            <person name="Sun H."/>
            <person name="Tunlid A."/>
            <person name="Henrissat B."/>
            <person name="Grigoriev I.V."/>
            <person name="Hibbett D.S."/>
            <person name="Martin F."/>
        </authorList>
    </citation>
    <scope>NUCLEOTIDE SEQUENCE [LARGE SCALE GENOMIC DNA]</scope>
    <source>
        <strain evidence="15">FD-334 SS-4</strain>
    </source>
</reference>
<keyword evidence="3" id="KW-0808">Transferase</keyword>
<comment type="subcellular location">
    <subcellularLocation>
        <location evidence="1">Endomembrane system</location>
        <topology evidence="1">Multi-pass membrane protein</topology>
    </subcellularLocation>
</comment>
<accession>A0A0D2MR61</accession>
<evidence type="ECO:0000256" key="9">
    <source>
        <dbReference type="ARBA" id="ARBA00023136"/>
    </source>
</evidence>
<evidence type="ECO:0000256" key="5">
    <source>
        <dbReference type="ARBA" id="ARBA00022692"/>
    </source>
</evidence>
<proteinExistence type="predicted"/>
<evidence type="ECO:0000256" key="1">
    <source>
        <dbReference type="ARBA" id="ARBA00004127"/>
    </source>
</evidence>
<dbReference type="PANTHER" id="PTHR12714">
    <property type="entry name" value="PROTEIN-S ISOPRENYLCYSTEINE O-METHYLTRANSFERASE"/>
    <property type="match status" value="1"/>
</dbReference>
<feature type="chain" id="PRO_5002247451" evidence="13">
    <location>
        <begin position="17"/>
        <end position="243"/>
    </location>
</feature>
<dbReference type="PANTHER" id="PTHR12714:SF9">
    <property type="entry name" value="PROTEIN-S-ISOPRENYLCYSTEINE O-METHYLTRANSFERASE"/>
    <property type="match status" value="1"/>
</dbReference>
<feature type="transmembrane region" description="Helical" evidence="12">
    <location>
        <begin position="188"/>
        <end position="210"/>
    </location>
</feature>
<keyword evidence="11" id="KW-1208">Phospholipid metabolism</keyword>
<evidence type="ECO:0000256" key="11">
    <source>
        <dbReference type="ARBA" id="ARBA00023264"/>
    </source>
</evidence>
<keyword evidence="6" id="KW-0256">Endoplasmic reticulum</keyword>
<evidence type="ECO:0000256" key="10">
    <source>
        <dbReference type="ARBA" id="ARBA00023209"/>
    </source>
</evidence>
<keyword evidence="10" id="KW-0594">Phospholipid biosynthesis</keyword>
<evidence type="ECO:0000256" key="7">
    <source>
        <dbReference type="ARBA" id="ARBA00022989"/>
    </source>
</evidence>
<keyword evidence="7 12" id="KW-1133">Transmembrane helix</keyword>
<dbReference type="GO" id="GO:0008168">
    <property type="term" value="F:methyltransferase activity"/>
    <property type="evidence" value="ECO:0007669"/>
    <property type="project" value="UniProtKB-KW"/>
</dbReference>
<organism evidence="14 15">
    <name type="scientific">Hypholoma sublateritium (strain FD-334 SS-4)</name>
    <dbReference type="NCBI Taxonomy" id="945553"/>
    <lineage>
        <taxon>Eukaryota</taxon>
        <taxon>Fungi</taxon>
        <taxon>Dikarya</taxon>
        <taxon>Basidiomycota</taxon>
        <taxon>Agaricomycotina</taxon>
        <taxon>Agaricomycetes</taxon>
        <taxon>Agaricomycetidae</taxon>
        <taxon>Agaricales</taxon>
        <taxon>Agaricineae</taxon>
        <taxon>Strophariaceae</taxon>
        <taxon>Hypholoma</taxon>
    </lineage>
</organism>
<dbReference type="EMBL" id="KN817527">
    <property type="protein sequence ID" value="KJA26488.1"/>
    <property type="molecule type" value="Genomic_DNA"/>
</dbReference>
<feature type="signal peptide" evidence="13">
    <location>
        <begin position="1"/>
        <end position="16"/>
    </location>
</feature>
<dbReference type="Pfam" id="PF04191">
    <property type="entry name" value="PEMT"/>
    <property type="match status" value="1"/>
</dbReference>
<dbReference type="OMA" id="TSTAMCH"/>
<dbReference type="GO" id="GO:0008654">
    <property type="term" value="P:phospholipid biosynthetic process"/>
    <property type="evidence" value="ECO:0007669"/>
    <property type="project" value="UniProtKB-KW"/>
</dbReference>
<keyword evidence="2" id="KW-0444">Lipid biosynthesis</keyword>